<comment type="function">
    <text evidence="9">This protein specifically catalyzes the removal of signal peptides from prolipoproteins.</text>
</comment>
<keyword evidence="8 9" id="KW-0472">Membrane</keyword>
<evidence type="ECO:0000256" key="4">
    <source>
        <dbReference type="ARBA" id="ARBA00022692"/>
    </source>
</evidence>
<comment type="caution">
    <text evidence="9">Lacks conserved residue(s) required for the propagation of feature annotation.</text>
</comment>
<comment type="pathway">
    <text evidence="9">Protein modification; lipoprotein biosynthesis (signal peptide cleavage).</text>
</comment>
<evidence type="ECO:0000313" key="11">
    <source>
        <dbReference type="EMBL" id="HGH61080.1"/>
    </source>
</evidence>
<dbReference type="Pfam" id="PF01252">
    <property type="entry name" value="Peptidase_A8"/>
    <property type="match status" value="1"/>
</dbReference>
<gene>
    <name evidence="9 11" type="primary">lspA</name>
    <name evidence="11" type="ORF">ENV54_07270</name>
</gene>
<feature type="active site" evidence="9">
    <location>
        <position position="138"/>
    </location>
</feature>
<keyword evidence="6 9" id="KW-0378">Hydrolase</keyword>
<name>A0A7C4AS16_9BACT</name>
<evidence type="ECO:0000256" key="9">
    <source>
        <dbReference type="HAMAP-Rule" id="MF_00161"/>
    </source>
</evidence>
<protein>
    <recommendedName>
        <fullName evidence="9">Lipoprotein signal peptidase</fullName>
        <ecNumber evidence="9">3.4.23.36</ecNumber>
    </recommendedName>
    <alternativeName>
        <fullName evidence="9">Prolipoprotein signal peptidase</fullName>
    </alternativeName>
    <alternativeName>
        <fullName evidence="9">Signal peptidase II</fullName>
        <shortName evidence="9">SPase II</shortName>
    </alternativeName>
</protein>
<reference evidence="11" key="1">
    <citation type="journal article" date="2020" name="mSystems">
        <title>Genome- and Community-Level Interaction Insights into Carbon Utilization and Element Cycling Functions of Hydrothermarchaeota in Hydrothermal Sediment.</title>
        <authorList>
            <person name="Zhou Z."/>
            <person name="Liu Y."/>
            <person name="Xu W."/>
            <person name="Pan J."/>
            <person name="Luo Z.H."/>
            <person name="Li M."/>
        </authorList>
    </citation>
    <scope>NUCLEOTIDE SEQUENCE [LARGE SCALE GENOMIC DNA]</scope>
    <source>
        <strain evidence="11">SpSt-769</strain>
    </source>
</reference>
<keyword evidence="5 9" id="KW-0064">Aspartyl protease</keyword>
<dbReference type="AlphaFoldDB" id="A0A7C4AS16"/>
<feature type="transmembrane region" description="Helical" evidence="9">
    <location>
        <begin position="63"/>
        <end position="85"/>
    </location>
</feature>
<feature type="transmembrane region" description="Helical" evidence="9">
    <location>
        <begin position="130"/>
        <end position="150"/>
    </location>
</feature>
<comment type="catalytic activity">
    <reaction evidence="9">
        <text>Release of signal peptides from bacterial membrane prolipoproteins. Hydrolyzes -Xaa-Yaa-Zaa-|-(S,diacylglyceryl)Cys-, in which Xaa is hydrophobic (preferably Leu), and Yaa (Ala or Ser) and Zaa (Gly or Ala) have small, neutral side chains.</text>
        <dbReference type="EC" id="3.4.23.36"/>
    </reaction>
</comment>
<keyword evidence="2 9" id="KW-1003">Cell membrane</keyword>
<dbReference type="EMBL" id="DTGT01000227">
    <property type="protein sequence ID" value="HGH61080.1"/>
    <property type="molecule type" value="Genomic_DNA"/>
</dbReference>
<comment type="caution">
    <text evidence="11">The sequence shown here is derived from an EMBL/GenBank/DDBJ whole genome shotgun (WGS) entry which is preliminary data.</text>
</comment>
<sequence>MRKKYWVFSLISASAIILDQATKWLATRCIPLNESVAVVHFVNMVHVRNPGAAFGIMSQNSGAFQWTLLVLISVAALLIVLWLVARSDAIDGYILTAYAFFFAGAAGNLIDRLRYGEVVDFIDVYAGKYHWPAFNVADAVLCIGAGLLLLHSLRGGMRAPEQ</sequence>
<evidence type="ECO:0000256" key="3">
    <source>
        <dbReference type="ARBA" id="ARBA00022670"/>
    </source>
</evidence>
<dbReference type="InterPro" id="IPR001872">
    <property type="entry name" value="Peptidase_A8"/>
</dbReference>
<dbReference type="NCBIfam" id="TIGR00077">
    <property type="entry name" value="lspA"/>
    <property type="match status" value="1"/>
</dbReference>
<organism evidence="11">
    <name type="scientific">Desulfomonile tiedjei</name>
    <dbReference type="NCBI Taxonomy" id="2358"/>
    <lineage>
        <taxon>Bacteria</taxon>
        <taxon>Pseudomonadati</taxon>
        <taxon>Thermodesulfobacteriota</taxon>
        <taxon>Desulfomonilia</taxon>
        <taxon>Desulfomonilales</taxon>
        <taxon>Desulfomonilaceae</taxon>
        <taxon>Desulfomonile</taxon>
    </lineage>
</organism>
<evidence type="ECO:0000256" key="8">
    <source>
        <dbReference type="ARBA" id="ARBA00023136"/>
    </source>
</evidence>
<dbReference type="GO" id="GO:0006508">
    <property type="term" value="P:proteolysis"/>
    <property type="evidence" value="ECO:0007669"/>
    <property type="project" value="UniProtKB-KW"/>
</dbReference>
<feature type="transmembrane region" description="Helical" evidence="9">
    <location>
        <begin position="92"/>
        <end position="110"/>
    </location>
</feature>
<comment type="similarity">
    <text evidence="1 9 10">Belongs to the peptidase A8 family.</text>
</comment>
<keyword evidence="7 9" id="KW-1133">Transmembrane helix</keyword>
<dbReference type="UniPathway" id="UPA00665"/>
<evidence type="ECO:0000256" key="2">
    <source>
        <dbReference type="ARBA" id="ARBA00022475"/>
    </source>
</evidence>
<evidence type="ECO:0000256" key="1">
    <source>
        <dbReference type="ARBA" id="ARBA00006139"/>
    </source>
</evidence>
<dbReference type="GO" id="GO:0004190">
    <property type="term" value="F:aspartic-type endopeptidase activity"/>
    <property type="evidence" value="ECO:0007669"/>
    <property type="project" value="UniProtKB-UniRule"/>
</dbReference>
<dbReference type="GO" id="GO:0005886">
    <property type="term" value="C:plasma membrane"/>
    <property type="evidence" value="ECO:0007669"/>
    <property type="project" value="UniProtKB-SubCell"/>
</dbReference>
<evidence type="ECO:0000256" key="5">
    <source>
        <dbReference type="ARBA" id="ARBA00022750"/>
    </source>
</evidence>
<proteinExistence type="inferred from homology"/>
<evidence type="ECO:0000256" key="7">
    <source>
        <dbReference type="ARBA" id="ARBA00022989"/>
    </source>
</evidence>
<dbReference type="PANTHER" id="PTHR33695:SF1">
    <property type="entry name" value="LIPOPROTEIN SIGNAL PEPTIDASE"/>
    <property type="match status" value="1"/>
</dbReference>
<dbReference type="PRINTS" id="PR00781">
    <property type="entry name" value="LIPOSIGPTASE"/>
</dbReference>
<dbReference type="HAMAP" id="MF_00161">
    <property type="entry name" value="LspA"/>
    <property type="match status" value="1"/>
</dbReference>
<keyword evidence="4 9" id="KW-0812">Transmembrane</keyword>
<feature type="active site" evidence="9">
    <location>
        <position position="120"/>
    </location>
</feature>
<dbReference type="PANTHER" id="PTHR33695">
    <property type="entry name" value="LIPOPROTEIN SIGNAL PEPTIDASE"/>
    <property type="match status" value="1"/>
</dbReference>
<dbReference type="EC" id="3.4.23.36" evidence="9"/>
<evidence type="ECO:0000256" key="6">
    <source>
        <dbReference type="ARBA" id="ARBA00022801"/>
    </source>
</evidence>
<keyword evidence="3 9" id="KW-0645">Protease</keyword>
<comment type="subcellular location">
    <subcellularLocation>
        <location evidence="9">Cell membrane</location>
        <topology evidence="9">Multi-pass membrane protein</topology>
    </subcellularLocation>
</comment>
<evidence type="ECO:0000256" key="10">
    <source>
        <dbReference type="RuleBase" id="RU004181"/>
    </source>
</evidence>
<accession>A0A7C4AS16</accession>